<dbReference type="Proteomes" id="UP000887013">
    <property type="component" value="Unassembled WGS sequence"/>
</dbReference>
<dbReference type="InterPro" id="IPR050951">
    <property type="entry name" value="Retrovirus_Pol_polyprotein"/>
</dbReference>
<dbReference type="GO" id="GO:0003676">
    <property type="term" value="F:nucleic acid binding"/>
    <property type="evidence" value="ECO:0007669"/>
    <property type="project" value="InterPro"/>
</dbReference>
<reference evidence="1" key="1">
    <citation type="submission" date="2020-08" db="EMBL/GenBank/DDBJ databases">
        <title>Multicomponent nature underlies the extraordinary mechanical properties of spider dragline silk.</title>
        <authorList>
            <person name="Kono N."/>
            <person name="Nakamura H."/>
            <person name="Mori M."/>
            <person name="Yoshida Y."/>
            <person name="Ohtoshi R."/>
            <person name="Malay A.D."/>
            <person name="Moran D.A.P."/>
            <person name="Tomita M."/>
            <person name="Numata K."/>
            <person name="Arakawa K."/>
        </authorList>
    </citation>
    <scope>NUCLEOTIDE SEQUENCE</scope>
</reference>
<name>A0A8X6P6Q4_NEPPI</name>
<sequence>MGWAPAEKENFKMVKMLIFLVKKGVQNFCDTSVSCQLQAKKKPSDKIPITPVTRPNEPFQIINVDVIGLIEPSSKGYKFILCAINQCTRWPEVICLKNVTAKSTCDALLQIFSRTVIPRGGRYR</sequence>
<dbReference type="InterPro" id="IPR012337">
    <property type="entry name" value="RNaseH-like_sf"/>
</dbReference>
<protein>
    <submittedName>
        <fullName evidence="1">Putative polyprotein of viral origin</fullName>
    </submittedName>
</protein>
<dbReference type="OrthoDB" id="6431486at2759"/>
<accession>A0A8X6P6Q4</accession>
<dbReference type="EMBL" id="BMAW01016429">
    <property type="protein sequence ID" value="GFT48996.1"/>
    <property type="molecule type" value="Genomic_DNA"/>
</dbReference>
<dbReference type="Gene3D" id="3.30.420.10">
    <property type="entry name" value="Ribonuclease H-like superfamily/Ribonuclease H"/>
    <property type="match status" value="1"/>
</dbReference>
<dbReference type="AlphaFoldDB" id="A0A8X6P6Q4"/>
<dbReference type="SUPFAM" id="SSF53098">
    <property type="entry name" value="Ribonuclease H-like"/>
    <property type="match status" value="1"/>
</dbReference>
<dbReference type="PANTHER" id="PTHR37984:SF15">
    <property type="entry name" value="INTEGRASE CATALYTIC DOMAIN-CONTAINING PROTEIN"/>
    <property type="match status" value="1"/>
</dbReference>
<dbReference type="InterPro" id="IPR036397">
    <property type="entry name" value="RNaseH_sf"/>
</dbReference>
<comment type="caution">
    <text evidence="1">The sequence shown here is derived from an EMBL/GenBank/DDBJ whole genome shotgun (WGS) entry which is preliminary data.</text>
</comment>
<dbReference type="PANTHER" id="PTHR37984">
    <property type="entry name" value="PROTEIN CBG26694"/>
    <property type="match status" value="1"/>
</dbReference>
<organism evidence="1 2">
    <name type="scientific">Nephila pilipes</name>
    <name type="common">Giant wood spider</name>
    <name type="synonym">Nephila maculata</name>
    <dbReference type="NCBI Taxonomy" id="299642"/>
    <lineage>
        <taxon>Eukaryota</taxon>
        <taxon>Metazoa</taxon>
        <taxon>Ecdysozoa</taxon>
        <taxon>Arthropoda</taxon>
        <taxon>Chelicerata</taxon>
        <taxon>Arachnida</taxon>
        <taxon>Araneae</taxon>
        <taxon>Araneomorphae</taxon>
        <taxon>Entelegynae</taxon>
        <taxon>Araneoidea</taxon>
        <taxon>Nephilidae</taxon>
        <taxon>Nephila</taxon>
    </lineage>
</organism>
<gene>
    <name evidence="1" type="ORF">NPIL_252221</name>
</gene>
<evidence type="ECO:0000313" key="2">
    <source>
        <dbReference type="Proteomes" id="UP000887013"/>
    </source>
</evidence>
<evidence type="ECO:0000313" key="1">
    <source>
        <dbReference type="EMBL" id="GFT48996.1"/>
    </source>
</evidence>
<keyword evidence="2" id="KW-1185">Reference proteome</keyword>
<proteinExistence type="predicted"/>